<dbReference type="InParanoid" id="U5DMI9"/>
<dbReference type="EMBL" id="ASSJ01000041">
    <property type="protein sequence ID" value="ERN41819.1"/>
    <property type="molecule type" value="Genomic_DNA"/>
</dbReference>
<dbReference type="Pfam" id="PF07845">
    <property type="entry name" value="DUF1636"/>
    <property type="match status" value="1"/>
</dbReference>
<dbReference type="CDD" id="cd02980">
    <property type="entry name" value="TRX_Fd_family"/>
    <property type="match status" value="1"/>
</dbReference>
<reference evidence="1 2" key="1">
    <citation type="submission" date="2013-05" db="EMBL/GenBank/DDBJ databases">
        <title>Draft genome sequence of Rubidibacter lacunae KORDI 51-2.</title>
        <authorList>
            <person name="Choi D.H."/>
            <person name="Noh J.H."/>
            <person name="Kwon K.-K."/>
            <person name="Lee J.-H."/>
            <person name="Ryu J.-Y."/>
        </authorList>
    </citation>
    <scope>NUCLEOTIDE SEQUENCE [LARGE SCALE GENOMIC DNA]</scope>
    <source>
        <strain evidence="1 2">KORDI 51-2</strain>
    </source>
</reference>
<sequence>MTQHTLFVCTTCASTWENGKRVGISGGERLLAQLAQQHAEWELREQFTLQPVSCMSACDRPCAVAFAAPGKHTFVFGKLSADEATLPEKAAAVLNCAELYFEKPDGLLAWAERPKPMRTVVSRVPPLSAARSA</sequence>
<dbReference type="RefSeq" id="WP_022606425.1">
    <property type="nucleotide sequence ID" value="NZ_ASSJ01000041.1"/>
</dbReference>
<dbReference type="STRING" id="582515.KR51_00016740"/>
<dbReference type="Proteomes" id="UP000016960">
    <property type="component" value="Unassembled WGS sequence"/>
</dbReference>
<keyword evidence="2" id="KW-1185">Reference proteome</keyword>
<name>U5DMI9_9CHRO</name>
<dbReference type="Gene3D" id="3.40.30.10">
    <property type="entry name" value="Glutaredoxin"/>
    <property type="match status" value="1"/>
</dbReference>
<organism evidence="1 2">
    <name type="scientific">Rubidibacter lacunae KORDI 51-2</name>
    <dbReference type="NCBI Taxonomy" id="582515"/>
    <lineage>
        <taxon>Bacteria</taxon>
        <taxon>Bacillati</taxon>
        <taxon>Cyanobacteriota</taxon>
        <taxon>Cyanophyceae</taxon>
        <taxon>Oscillatoriophycideae</taxon>
        <taxon>Chroococcales</taxon>
        <taxon>Aphanothecaceae</taxon>
        <taxon>Rubidibacter</taxon>
    </lineage>
</organism>
<dbReference type="InterPro" id="IPR012863">
    <property type="entry name" value="DUF1636"/>
</dbReference>
<evidence type="ECO:0000313" key="1">
    <source>
        <dbReference type="EMBL" id="ERN41819.1"/>
    </source>
</evidence>
<comment type="caution">
    <text evidence="1">The sequence shown here is derived from an EMBL/GenBank/DDBJ whole genome shotgun (WGS) entry which is preliminary data.</text>
</comment>
<protein>
    <submittedName>
        <fullName evidence="1">Putative metal-binding protein</fullName>
    </submittedName>
</protein>
<gene>
    <name evidence="1" type="ORF">KR51_00016740</name>
</gene>
<accession>U5DMI9</accession>
<dbReference type="InterPro" id="IPR036249">
    <property type="entry name" value="Thioredoxin-like_sf"/>
</dbReference>
<dbReference type="eggNOG" id="COG5469">
    <property type="taxonomic scope" value="Bacteria"/>
</dbReference>
<evidence type="ECO:0000313" key="2">
    <source>
        <dbReference type="Proteomes" id="UP000016960"/>
    </source>
</evidence>
<dbReference type="OrthoDB" id="424426at2"/>
<dbReference type="SUPFAM" id="SSF52833">
    <property type="entry name" value="Thioredoxin-like"/>
    <property type="match status" value="1"/>
</dbReference>
<proteinExistence type="predicted"/>
<dbReference type="AlphaFoldDB" id="U5DMI9"/>